<comment type="caution">
    <text evidence="1">The sequence shown here is derived from an EMBL/GenBank/DDBJ whole genome shotgun (WGS) entry which is preliminary data.</text>
</comment>
<organism evidence="1 2">
    <name type="scientific">Rhynchophorus ferrugineus</name>
    <name type="common">Red palm weevil</name>
    <name type="synonym">Curculio ferrugineus</name>
    <dbReference type="NCBI Taxonomy" id="354439"/>
    <lineage>
        <taxon>Eukaryota</taxon>
        <taxon>Metazoa</taxon>
        <taxon>Ecdysozoa</taxon>
        <taxon>Arthropoda</taxon>
        <taxon>Hexapoda</taxon>
        <taxon>Insecta</taxon>
        <taxon>Pterygota</taxon>
        <taxon>Neoptera</taxon>
        <taxon>Endopterygota</taxon>
        <taxon>Coleoptera</taxon>
        <taxon>Polyphaga</taxon>
        <taxon>Cucujiformia</taxon>
        <taxon>Curculionidae</taxon>
        <taxon>Dryophthorinae</taxon>
        <taxon>Rhynchophorus</taxon>
    </lineage>
</organism>
<dbReference type="Proteomes" id="UP000625711">
    <property type="component" value="Unassembled WGS sequence"/>
</dbReference>
<dbReference type="EMBL" id="JAACXV010000263">
    <property type="protein sequence ID" value="KAF7281010.1"/>
    <property type="molecule type" value="Genomic_DNA"/>
</dbReference>
<gene>
    <name evidence="1" type="ORF">GWI33_005241</name>
</gene>
<dbReference type="AlphaFoldDB" id="A0A834MI52"/>
<accession>A0A834MI52</accession>
<protein>
    <submittedName>
        <fullName evidence="1">Uncharacterized protein</fullName>
    </submittedName>
</protein>
<name>A0A834MI52_RHYFE</name>
<sequence>VHRVISSICYAINHSFNVY</sequence>
<keyword evidence="2" id="KW-1185">Reference proteome</keyword>
<reference evidence="1" key="1">
    <citation type="submission" date="2020-08" db="EMBL/GenBank/DDBJ databases">
        <title>Genome sequencing and assembly of the red palm weevil Rhynchophorus ferrugineus.</title>
        <authorList>
            <person name="Dias G.B."/>
            <person name="Bergman C.M."/>
            <person name="Manee M."/>
        </authorList>
    </citation>
    <scope>NUCLEOTIDE SEQUENCE</scope>
    <source>
        <strain evidence="1">AA-2017</strain>
        <tissue evidence="1">Whole larva</tissue>
    </source>
</reference>
<evidence type="ECO:0000313" key="2">
    <source>
        <dbReference type="Proteomes" id="UP000625711"/>
    </source>
</evidence>
<evidence type="ECO:0000313" key="1">
    <source>
        <dbReference type="EMBL" id="KAF7281010.1"/>
    </source>
</evidence>
<proteinExistence type="predicted"/>
<feature type="non-terminal residue" evidence="1">
    <location>
        <position position="1"/>
    </location>
</feature>